<keyword evidence="3" id="KW-1185">Reference proteome</keyword>
<dbReference type="Pfam" id="PF01850">
    <property type="entry name" value="PIN"/>
    <property type="match status" value="1"/>
</dbReference>
<gene>
    <name evidence="2" type="ORF">MiSe_48290</name>
</gene>
<organism evidence="2 3">
    <name type="scientific">Microseira wollei NIES-4236</name>
    <dbReference type="NCBI Taxonomy" id="2530354"/>
    <lineage>
        <taxon>Bacteria</taxon>
        <taxon>Bacillati</taxon>
        <taxon>Cyanobacteriota</taxon>
        <taxon>Cyanophyceae</taxon>
        <taxon>Oscillatoriophycideae</taxon>
        <taxon>Aerosakkonematales</taxon>
        <taxon>Aerosakkonemataceae</taxon>
        <taxon>Microseira</taxon>
    </lineage>
</organism>
<dbReference type="PANTHER" id="PTHR36173">
    <property type="entry name" value="RIBONUCLEASE VAPC16-RELATED"/>
    <property type="match status" value="1"/>
</dbReference>
<dbReference type="RefSeq" id="WP_226585772.1">
    <property type="nucleotide sequence ID" value="NZ_BLAY01000080.1"/>
</dbReference>
<comment type="caution">
    <text evidence="2">The sequence shown here is derived from an EMBL/GenBank/DDBJ whole genome shotgun (WGS) entry which is preliminary data.</text>
</comment>
<proteinExistence type="predicted"/>
<evidence type="ECO:0000259" key="1">
    <source>
        <dbReference type="SMART" id="SM00670"/>
    </source>
</evidence>
<dbReference type="InterPro" id="IPR002716">
    <property type="entry name" value="PIN_dom"/>
</dbReference>
<name>A0AAV3XDR0_9CYAN</name>
<reference evidence="2" key="1">
    <citation type="submission" date="2019-10" db="EMBL/GenBank/DDBJ databases">
        <title>Draft genome sequece of Microseira wollei NIES-4236.</title>
        <authorList>
            <person name="Yamaguchi H."/>
            <person name="Suzuki S."/>
            <person name="Kawachi M."/>
        </authorList>
    </citation>
    <scope>NUCLEOTIDE SEQUENCE</scope>
    <source>
        <strain evidence="2">NIES-4236</strain>
    </source>
</reference>
<accession>A0AAV3XDR0</accession>
<dbReference type="SUPFAM" id="SSF88723">
    <property type="entry name" value="PIN domain-like"/>
    <property type="match status" value="1"/>
</dbReference>
<dbReference type="InterPro" id="IPR041705">
    <property type="entry name" value="PIN_Sll0205"/>
</dbReference>
<dbReference type="SMART" id="SM00670">
    <property type="entry name" value="PINc"/>
    <property type="match status" value="1"/>
</dbReference>
<dbReference type="Proteomes" id="UP001050975">
    <property type="component" value="Unassembled WGS sequence"/>
</dbReference>
<evidence type="ECO:0000313" key="2">
    <source>
        <dbReference type="EMBL" id="GET40025.1"/>
    </source>
</evidence>
<dbReference type="InterPro" id="IPR052919">
    <property type="entry name" value="TA_system_RNase"/>
</dbReference>
<sequence length="126" mass="14785">MKYLIDTHILIWFIEGDEKLSEAARSLIANPANEIYVSQASLWEMTIKISIGKLSLSISLSELELFLVSNQFQILETQFRHYEILQDLPFHHQDPFDRMIIAQAKAENYTIITHDDRFKLYDVKLL</sequence>
<dbReference type="EMBL" id="BLAY01000080">
    <property type="protein sequence ID" value="GET40025.1"/>
    <property type="molecule type" value="Genomic_DNA"/>
</dbReference>
<dbReference type="PANTHER" id="PTHR36173:SF2">
    <property type="entry name" value="RIBONUCLEASE VAPC16"/>
    <property type="match status" value="1"/>
</dbReference>
<protein>
    <recommendedName>
        <fullName evidence="1">PIN domain-containing protein</fullName>
    </recommendedName>
</protein>
<feature type="domain" description="PIN" evidence="1">
    <location>
        <begin position="1"/>
        <end position="120"/>
    </location>
</feature>
<dbReference type="Gene3D" id="3.40.50.1010">
    <property type="entry name" value="5'-nuclease"/>
    <property type="match status" value="1"/>
</dbReference>
<dbReference type="InterPro" id="IPR029060">
    <property type="entry name" value="PIN-like_dom_sf"/>
</dbReference>
<dbReference type="AlphaFoldDB" id="A0AAV3XDR0"/>
<evidence type="ECO:0000313" key="3">
    <source>
        <dbReference type="Proteomes" id="UP001050975"/>
    </source>
</evidence>
<dbReference type="CDD" id="cd09872">
    <property type="entry name" value="PIN_Sll0205-like"/>
    <property type="match status" value="1"/>
</dbReference>